<dbReference type="EMBL" id="ALNZ01000034">
    <property type="protein sequence ID" value="EKV56207.1"/>
    <property type="molecule type" value="Genomic_DNA"/>
</dbReference>
<comment type="caution">
    <text evidence="2">The sequence shown here is derived from an EMBL/GenBank/DDBJ whole genome shotgun (WGS) entry which is preliminary data.</text>
</comment>
<dbReference type="NCBIfam" id="NF038065">
    <property type="entry name" value="Pr6Pr"/>
    <property type="match status" value="1"/>
</dbReference>
<dbReference type="InterPro" id="IPR049713">
    <property type="entry name" value="Pr6Pr-like"/>
</dbReference>
<feature type="transmembrane region" description="Helical" evidence="1">
    <location>
        <begin position="73"/>
        <end position="90"/>
    </location>
</feature>
<dbReference type="OrthoDB" id="307091at2"/>
<dbReference type="RefSeq" id="WP_008726011.1">
    <property type="nucleotide sequence ID" value="NZ_JH994111.1"/>
</dbReference>
<dbReference type="GeneID" id="66488929"/>
<name>A0A2U4F1S0_9SPIR</name>
<feature type="transmembrane region" description="Helical" evidence="1">
    <location>
        <begin position="135"/>
        <end position="154"/>
    </location>
</feature>
<evidence type="ECO:0000313" key="2">
    <source>
        <dbReference type="EMBL" id="EKV56207.1"/>
    </source>
</evidence>
<evidence type="ECO:0008006" key="4">
    <source>
        <dbReference type="Google" id="ProtNLM"/>
    </source>
</evidence>
<dbReference type="Proteomes" id="UP000011663">
    <property type="component" value="Unassembled WGS sequence"/>
</dbReference>
<feature type="transmembrane region" description="Helical" evidence="1">
    <location>
        <begin position="102"/>
        <end position="123"/>
    </location>
</feature>
<reference evidence="2 3" key="1">
    <citation type="submission" date="2012-07" db="EMBL/GenBank/DDBJ databases">
        <title>Genome sequence of Brachyspira sp. 30446, isolated from a pig with mucohaemorrhagic colitis.</title>
        <authorList>
            <person name="Rubin J.E."/>
            <person name="Fernando C."/>
            <person name="Harding J.C.S."/>
            <person name="Hill J.E."/>
        </authorList>
    </citation>
    <scope>NUCLEOTIDE SEQUENCE [LARGE SCALE GENOMIC DNA]</scope>
    <source>
        <strain evidence="2 3">30446</strain>
    </source>
</reference>
<dbReference type="AlphaFoldDB" id="A0A2U4F1S0"/>
<feature type="transmembrane region" description="Helical" evidence="1">
    <location>
        <begin position="174"/>
        <end position="196"/>
    </location>
</feature>
<keyword evidence="1" id="KW-0472">Membrane</keyword>
<keyword evidence="1" id="KW-0812">Transmembrane</keyword>
<feature type="transmembrane region" description="Helical" evidence="1">
    <location>
        <begin position="40"/>
        <end position="61"/>
    </location>
</feature>
<dbReference type="STRING" id="1289135.A966_12641"/>
<accession>A0A2U4F1S0</accession>
<organism evidence="2 3">
    <name type="scientific">Brachyspira hampsonii 30446</name>
    <dbReference type="NCBI Taxonomy" id="1289135"/>
    <lineage>
        <taxon>Bacteria</taxon>
        <taxon>Pseudomonadati</taxon>
        <taxon>Spirochaetota</taxon>
        <taxon>Spirochaetia</taxon>
        <taxon>Brachyspirales</taxon>
        <taxon>Brachyspiraceae</taxon>
        <taxon>Brachyspira</taxon>
    </lineage>
</organism>
<sequence>MIKNNFSIIYKTIIIIIGIFAVFHGFFYDNFKLDIETAYYFTYQSNILVIVYFILDIFNIINKKETFYPRLKGAVTMSITVTFLVYHFLLSPTADKYIGFAYIRNVIVHYIVPIMTIFDYIIFDKKGIYKIIDPILWLIIPLLYFMFVLVRARVGSPFSDGSYYPYFFVDIDKYGLKTVLRNVFFITLFFAFLGYIEYFIDRFFNKVFTKHDK</sequence>
<protein>
    <recommendedName>
        <fullName evidence="4">Integral membrane protein</fullName>
    </recommendedName>
</protein>
<evidence type="ECO:0000313" key="3">
    <source>
        <dbReference type="Proteomes" id="UP000011663"/>
    </source>
</evidence>
<feature type="transmembrane region" description="Helical" evidence="1">
    <location>
        <begin position="7"/>
        <end position="28"/>
    </location>
</feature>
<keyword evidence="1" id="KW-1133">Transmembrane helix</keyword>
<proteinExistence type="predicted"/>
<gene>
    <name evidence="2" type="ORF">A966_12641</name>
</gene>
<evidence type="ECO:0000256" key="1">
    <source>
        <dbReference type="SAM" id="Phobius"/>
    </source>
</evidence>